<keyword evidence="1" id="KW-0812">Transmembrane</keyword>
<dbReference type="Proteomes" id="UP000604046">
    <property type="component" value="Unassembled WGS sequence"/>
</dbReference>
<keyword evidence="1" id="KW-0472">Membrane</keyword>
<comment type="caution">
    <text evidence="2">The sequence shown here is derived from an EMBL/GenBank/DDBJ whole genome shotgun (WGS) entry which is preliminary data.</text>
</comment>
<dbReference type="InterPro" id="IPR011050">
    <property type="entry name" value="Pectin_lyase_fold/virulence"/>
</dbReference>
<dbReference type="EMBL" id="CAJNDS010002373">
    <property type="protein sequence ID" value="CAE7453663.1"/>
    <property type="molecule type" value="Genomic_DNA"/>
</dbReference>
<evidence type="ECO:0000313" key="3">
    <source>
        <dbReference type="Proteomes" id="UP000604046"/>
    </source>
</evidence>
<accession>A0A812RTM2</accession>
<organism evidence="2 3">
    <name type="scientific">Symbiodinium natans</name>
    <dbReference type="NCBI Taxonomy" id="878477"/>
    <lineage>
        <taxon>Eukaryota</taxon>
        <taxon>Sar</taxon>
        <taxon>Alveolata</taxon>
        <taxon>Dinophyceae</taxon>
        <taxon>Suessiales</taxon>
        <taxon>Symbiodiniaceae</taxon>
        <taxon>Symbiodinium</taxon>
    </lineage>
</organism>
<feature type="transmembrane region" description="Helical" evidence="1">
    <location>
        <begin position="751"/>
        <end position="771"/>
    </location>
</feature>
<dbReference type="AlphaFoldDB" id="A0A812RTM2"/>
<dbReference type="SUPFAM" id="SSF51126">
    <property type="entry name" value="Pectin lyase-like"/>
    <property type="match status" value="1"/>
</dbReference>
<evidence type="ECO:0000256" key="1">
    <source>
        <dbReference type="SAM" id="Phobius"/>
    </source>
</evidence>
<reference evidence="2" key="1">
    <citation type="submission" date="2021-02" db="EMBL/GenBank/DDBJ databases">
        <authorList>
            <person name="Dougan E. K."/>
            <person name="Rhodes N."/>
            <person name="Thang M."/>
            <person name="Chan C."/>
        </authorList>
    </citation>
    <scope>NUCLEOTIDE SEQUENCE</scope>
</reference>
<feature type="transmembrane region" description="Helical" evidence="1">
    <location>
        <begin position="1069"/>
        <end position="1093"/>
    </location>
</feature>
<keyword evidence="3" id="KW-1185">Reference proteome</keyword>
<gene>
    <name evidence="2" type="primary">pmpB</name>
    <name evidence="2" type="ORF">SNAT2548_LOCUS24906</name>
</gene>
<feature type="transmembrane region" description="Helical" evidence="1">
    <location>
        <begin position="1039"/>
        <end position="1057"/>
    </location>
</feature>
<keyword evidence="1" id="KW-1133">Transmembrane helix</keyword>
<feature type="transmembrane region" description="Helical" evidence="1">
    <location>
        <begin position="853"/>
        <end position="872"/>
    </location>
</feature>
<feature type="transmembrane region" description="Helical" evidence="1">
    <location>
        <begin position="924"/>
        <end position="948"/>
    </location>
</feature>
<sequence length="1126" mass="120227">MHSSQKECNSSMKNYRNAVGDFIGGEVQPFPSSCENGVLKLRGSYTASERTFPSCSLLGEPGTQVIIEAPLYFNGDVIVQGELRVSSDRMLTTPCLIVKGSLFLKGANASFRGCVNIGHSRDGPPHGGAAHVSENVIMIASTVTFEHGMAHRGGCLFVGKDFKQNEASVALFRNCSASDGPGGGLCVVENFEQTGSSAAEFDECQANGENANGGGLFAKSFFQEGSSSILFRNCSATGGGGLYAYEAVQTDGSRGQFENCMSLDGGGGGLKVLGTFQHERSSLQFKDCWSFQDGGCLWALGMFQVMSTAFFVNCRTSQGRGGGIHARKLYQASFSSLHFENCKASGSGGGMCIRNTFDQSNSDARFSNCSSKRSGGGAFVEREFSQQRDGSVNFENCSANAGGGLKARSFLQNAGSKAVFDACTSVDDGGGSFVDFFQQDAVSSALFLRCSAERNGGGLSVGRLHGNGSMYFGTCQAEAGGGFQIQTSVEFYGPLVLKECHSNSHGGGILSLSDRPGRFRSLDVEECTSATAAALAVTRGTAEIRITFLRLLDNHGSDSIDISVSGSLIIENASFEARYQEGAGGHPAVSISAHHILTEAEIDCTRLKACRLMADEFQVAGFLCSVGSGVGSQDVTQHGCLRCREGYTQICHRSQRSCQRCPTKARRCFAGSLEMEPGVMLEVQNVSRTFRCPNEVACPGGSLPSKEIGMCRPGYNGRGCVNCDNGYAMADSSVLSCTACSDNGWVQTVQWLLFFLQRVFLFALAATSVLGARSAGSVKRSAIYINQLIAFATISKTIMTAVLQTQTAKEMGRMAAAMIQTSVILADSGSGEGALLGASTQCLLSYIDFGKSLAGAHFLELAVAALLVASLASLKDSKVALVAGLNCFLPPVVAGFGKYLVCYRLEPEDRFLSLHCPFLPTESLMVGFVLVFCGLILCFAAGLCKWLSLSQSKQSKGKLQVLDEAHVIFLTSKYKPRYTLFETERLVRKTLITLIRAVLPISLSPALQMGSLGVVVLTSLLLYTLCNPYHAPEFNWSEIALLSTAAYMVFLTSSLLANESHWAHSVLTQQAIILCTAVAATVASSLMTCRILLEKLREREGARDLEREQQAHAGSIELQSQSLARR</sequence>
<evidence type="ECO:0000313" key="2">
    <source>
        <dbReference type="EMBL" id="CAE7453663.1"/>
    </source>
</evidence>
<proteinExistence type="predicted"/>
<feature type="transmembrane region" description="Helical" evidence="1">
    <location>
        <begin position="879"/>
        <end position="901"/>
    </location>
</feature>
<dbReference type="OrthoDB" id="444304at2759"/>
<dbReference type="PANTHER" id="PTHR11319">
    <property type="entry name" value="G PROTEIN-COUPLED RECEPTOR-RELATED"/>
    <property type="match status" value="1"/>
</dbReference>
<feature type="transmembrane region" description="Helical" evidence="1">
    <location>
        <begin position="783"/>
        <end position="803"/>
    </location>
</feature>
<name>A0A812RTM2_9DINO</name>
<dbReference type="PANTHER" id="PTHR11319:SF35">
    <property type="entry name" value="OUTER MEMBRANE PROTEIN PMPC-RELATED"/>
    <property type="match status" value="1"/>
</dbReference>
<protein>
    <submittedName>
        <fullName evidence="2">PmpB protein</fullName>
    </submittedName>
</protein>